<evidence type="ECO:0000313" key="6">
    <source>
        <dbReference type="WBParaSite" id="ALUE_0001213301-mRNA-1"/>
    </source>
</evidence>
<accession>A0A0M3I5C9</accession>
<feature type="region of interest" description="Disordered" evidence="3">
    <location>
        <begin position="411"/>
        <end position="432"/>
    </location>
</feature>
<evidence type="ECO:0000256" key="1">
    <source>
        <dbReference type="ARBA" id="ARBA00022723"/>
    </source>
</evidence>
<evidence type="ECO:0000256" key="3">
    <source>
        <dbReference type="SAM" id="MobiDB-lite"/>
    </source>
</evidence>
<dbReference type="CDD" id="cd00051">
    <property type="entry name" value="EFh"/>
    <property type="match status" value="1"/>
</dbReference>
<feature type="domain" description="EF-hand" evidence="4">
    <location>
        <begin position="1"/>
        <end position="28"/>
    </location>
</feature>
<organism evidence="5 6">
    <name type="scientific">Ascaris lumbricoides</name>
    <name type="common">Giant roundworm</name>
    <dbReference type="NCBI Taxonomy" id="6252"/>
    <lineage>
        <taxon>Eukaryota</taxon>
        <taxon>Metazoa</taxon>
        <taxon>Ecdysozoa</taxon>
        <taxon>Nematoda</taxon>
        <taxon>Chromadorea</taxon>
        <taxon>Rhabditida</taxon>
        <taxon>Spirurina</taxon>
        <taxon>Ascaridomorpha</taxon>
        <taxon>Ascaridoidea</taxon>
        <taxon>Ascarididae</taxon>
        <taxon>Ascaris</taxon>
    </lineage>
</organism>
<evidence type="ECO:0000313" key="5">
    <source>
        <dbReference type="Proteomes" id="UP000036681"/>
    </source>
</evidence>
<dbReference type="WBParaSite" id="ALUE_0001213301-mRNA-1">
    <property type="protein sequence ID" value="ALUE_0001213301-mRNA-1"/>
    <property type="gene ID" value="ALUE_0001213301"/>
</dbReference>
<dbReference type="Proteomes" id="UP000036681">
    <property type="component" value="Unplaced"/>
</dbReference>
<dbReference type="AlphaFoldDB" id="A0A0M3I5C9"/>
<proteinExistence type="predicted"/>
<dbReference type="PANTHER" id="PTHR10827">
    <property type="entry name" value="RETICULOCALBIN"/>
    <property type="match status" value="1"/>
</dbReference>
<evidence type="ECO:0000256" key="2">
    <source>
        <dbReference type="ARBA" id="ARBA00022737"/>
    </source>
</evidence>
<dbReference type="Gene3D" id="1.10.238.10">
    <property type="entry name" value="EF-hand"/>
    <property type="match status" value="3"/>
</dbReference>
<dbReference type="PANTHER" id="PTHR10827:SF98">
    <property type="entry name" value="45 KDA CALCIUM-BINDING PROTEIN"/>
    <property type="match status" value="1"/>
</dbReference>
<name>A0A0M3I5C9_ASCLU</name>
<keyword evidence="2" id="KW-0677">Repeat</keyword>
<keyword evidence="1" id="KW-0479">Metal-binding</keyword>
<dbReference type="SUPFAM" id="SSF47473">
    <property type="entry name" value="EF-hand"/>
    <property type="match status" value="3"/>
</dbReference>
<feature type="compositionally biased region" description="Basic residues" evidence="3">
    <location>
        <begin position="423"/>
        <end position="432"/>
    </location>
</feature>
<dbReference type="InterPro" id="IPR002048">
    <property type="entry name" value="EF_hand_dom"/>
</dbReference>
<dbReference type="GO" id="GO:0005509">
    <property type="term" value="F:calcium ion binding"/>
    <property type="evidence" value="ECO:0007669"/>
    <property type="project" value="InterPro"/>
</dbReference>
<dbReference type="SMART" id="SM00054">
    <property type="entry name" value="EFh"/>
    <property type="match status" value="5"/>
</dbReference>
<sequence>MFSHFDLTRDGMVDGRELRTVAYVDYKTPPEISDEILHRSDTNMDEMLDSSELRTAKKLIDANAQRMAEQWLKAHLHAMLTPLEVPNLVPNLAATKALAWSGFCVSDSKKDVLRREKNEICSLATSESKNWEPQYPTASQHKPVHDNTLEYDEIKLDYEIKKSICLGNQSVKRWQEHDVDKDGRINEAELLQGEYVEHGQSFTQIRECFRQADTNNDSLLNTLELMHVRRLLRAIAIKDAAEIMKKYDSDDDHFLSLPEAQILADEIFDMGPDTATTLLDGVDHRKTKKINELELVDFLSDLREEAAIAALDKLAALDKNGNGMVTFDEIVQRYGNRLDKAILKKIFSEVDVNKNANIDPIEYVSMQNLISMWNREPASSKDNSKKRRIITVTMPRSPELEALIEARKQQDAKSFYRSNNQPKRVRLARQAG</sequence>
<evidence type="ECO:0000259" key="4">
    <source>
        <dbReference type="PROSITE" id="PS50222"/>
    </source>
</evidence>
<dbReference type="PROSITE" id="PS50222">
    <property type="entry name" value="EF_HAND_2"/>
    <property type="match status" value="2"/>
</dbReference>
<dbReference type="InterPro" id="IPR011992">
    <property type="entry name" value="EF-hand-dom_pair"/>
</dbReference>
<keyword evidence="5" id="KW-1185">Reference proteome</keyword>
<protein>
    <submittedName>
        <fullName evidence="6">Calmodulin</fullName>
    </submittedName>
</protein>
<reference evidence="6" key="1">
    <citation type="submission" date="2017-02" db="UniProtKB">
        <authorList>
            <consortium name="WormBaseParasite"/>
        </authorList>
    </citation>
    <scope>IDENTIFICATION</scope>
</reference>
<dbReference type="Pfam" id="PF13499">
    <property type="entry name" value="EF-hand_7"/>
    <property type="match status" value="1"/>
</dbReference>
<feature type="domain" description="EF-hand" evidence="4">
    <location>
        <begin position="338"/>
        <end position="373"/>
    </location>
</feature>